<evidence type="ECO:0000256" key="3">
    <source>
        <dbReference type="ARBA" id="ARBA00020218"/>
    </source>
</evidence>
<proteinExistence type="inferred from homology"/>
<evidence type="ECO:0000256" key="1">
    <source>
        <dbReference type="ARBA" id="ARBA00005101"/>
    </source>
</evidence>
<dbReference type="InterPro" id="IPR023801">
    <property type="entry name" value="His_deacetylse_dom"/>
</dbReference>
<feature type="domain" description="Histone deacetylase" evidence="5">
    <location>
        <begin position="28"/>
        <end position="314"/>
    </location>
</feature>
<evidence type="ECO:0000313" key="7">
    <source>
        <dbReference type="Proteomes" id="UP000584642"/>
    </source>
</evidence>
<dbReference type="InterPro" id="IPR003085">
    <property type="entry name" value="AcuC"/>
</dbReference>
<reference evidence="6 7" key="1">
    <citation type="submission" date="2020-05" db="EMBL/GenBank/DDBJ databases">
        <title>Azospirillum oleiclasticum sp. nov, a nitrogen-fixing and heavy crude oil-emulsifying bacterium isolated from the crude oil of Yumen Oilfield.</title>
        <authorList>
            <person name="Wu D."/>
            <person name="Cai M."/>
            <person name="Zhang X."/>
        </authorList>
    </citation>
    <scope>NUCLEOTIDE SEQUENCE [LARGE SCALE GENOMIC DNA]</scope>
    <source>
        <strain evidence="6 7">ROY-1-1-2</strain>
    </source>
</reference>
<evidence type="ECO:0000259" key="5">
    <source>
        <dbReference type="Pfam" id="PF00850"/>
    </source>
</evidence>
<organism evidence="6 7">
    <name type="scientific">Azospirillum oleiclasticum</name>
    <dbReference type="NCBI Taxonomy" id="2735135"/>
    <lineage>
        <taxon>Bacteria</taxon>
        <taxon>Pseudomonadati</taxon>
        <taxon>Pseudomonadota</taxon>
        <taxon>Alphaproteobacteria</taxon>
        <taxon>Rhodospirillales</taxon>
        <taxon>Azospirillaceae</taxon>
        <taxon>Azospirillum</taxon>
    </lineage>
</organism>
<dbReference type="PANTHER" id="PTHR10625">
    <property type="entry name" value="HISTONE DEACETYLASE HDAC1-RELATED"/>
    <property type="match status" value="1"/>
</dbReference>
<dbReference type="InterPro" id="IPR000286">
    <property type="entry name" value="HDACs"/>
</dbReference>
<comment type="caution">
    <text evidence="6">The sequence shown here is derived from an EMBL/GenBank/DDBJ whole genome shotgun (WGS) entry which is preliminary data.</text>
</comment>
<dbReference type="CDD" id="cd09994">
    <property type="entry name" value="HDAC_AcuC_like"/>
    <property type="match status" value="1"/>
</dbReference>
<evidence type="ECO:0000256" key="2">
    <source>
        <dbReference type="ARBA" id="ARBA00005947"/>
    </source>
</evidence>
<accession>A0ABX2T4A7</accession>
<evidence type="ECO:0000313" key="6">
    <source>
        <dbReference type="EMBL" id="NYZ19108.1"/>
    </source>
</evidence>
<dbReference type="Gene3D" id="3.40.800.20">
    <property type="entry name" value="Histone deacetylase domain"/>
    <property type="match status" value="1"/>
</dbReference>
<protein>
    <recommendedName>
        <fullName evidence="3">Acetoin utilization protein AcuC</fullName>
    </recommendedName>
</protein>
<keyword evidence="7" id="KW-1185">Reference proteome</keyword>
<dbReference type="InterPro" id="IPR023696">
    <property type="entry name" value="Ureohydrolase_dom_sf"/>
</dbReference>
<keyword evidence="4" id="KW-0006">Acetoin catabolism</keyword>
<dbReference type="PANTHER" id="PTHR10625:SF10">
    <property type="entry name" value="HISTONE DEACETYLASE HDAC1"/>
    <property type="match status" value="1"/>
</dbReference>
<name>A0ABX2T4A7_9PROT</name>
<comment type="pathway">
    <text evidence="1">Ketone degradation; acetoin degradation.</text>
</comment>
<dbReference type="EMBL" id="JABFDB010000002">
    <property type="protein sequence ID" value="NYZ19108.1"/>
    <property type="molecule type" value="Genomic_DNA"/>
</dbReference>
<comment type="similarity">
    <text evidence="2">Belongs to the histone deacetylase family.</text>
</comment>
<dbReference type="InterPro" id="IPR037138">
    <property type="entry name" value="His_deacetylse_dom_sf"/>
</dbReference>
<dbReference type="Proteomes" id="UP000584642">
    <property type="component" value="Unassembled WGS sequence"/>
</dbReference>
<dbReference type="RefSeq" id="WP_180280885.1">
    <property type="nucleotide sequence ID" value="NZ_JABFDB010000002.1"/>
</dbReference>
<dbReference type="Pfam" id="PF00850">
    <property type="entry name" value="Hist_deacetyl"/>
    <property type="match status" value="1"/>
</dbReference>
<dbReference type="PRINTS" id="PR01270">
    <property type="entry name" value="HDASUPER"/>
</dbReference>
<evidence type="ECO:0000256" key="4">
    <source>
        <dbReference type="ARBA" id="ARBA00022627"/>
    </source>
</evidence>
<gene>
    <name evidence="6" type="ORF">HND93_05240</name>
</gene>
<sequence length="379" mass="40851">MESTIHSEPRPLFIGHEIYRQSSYGPKHPLSIPRVSTCVDLCRAMGWLPDAQYRDSPQASDGEMARFHHDDYLVALARAEREQRVDAETGARYNLGKLENPVYPEMYRRPAVSAGAAILAGRMLAGAPGVIYSPASGTHHARPDRASGFCYTNAPVLAILAMLDGGIGRVLYVDLDAHHGDGVQDAFADDDRVLTISVHEDGRWPFTGPVEDRAGGMARNLPVPPGFNDNEMDYLLDRVILPLGEAFRPEAVVIQSGADAIQEDPLSRLELSNRALWRAVGAVARLAERVLVVGGGGYNPWSVGRAWAGVWATLNGIDPDVPPTAAAGAVLRALTWSRAAGRNPPDHWFTTIADTPRPGVVRDAVRSVAALATAGQFSG</sequence>
<dbReference type="SUPFAM" id="SSF52768">
    <property type="entry name" value="Arginase/deacetylase"/>
    <property type="match status" value="1"/>
</dbReference>